<reference evidence="1 2" key="1">
    <citation type="submission" date="2019-03" db="EMBL/GenBank/DDBJ databases">
        <title>Genomic Encyclopedia of Type Strains, Phase IV (KMG-IV): sequencing the most valuable type-strain genomes for metagenomic binning, comparative biology and taxonomic classification.</title>
        <authorList>
            <person name="Goeker M."/>
        </authorList>
    </citation>
    <scope>NUCLEOTIDE SEQUENCE [LARGE SCALE GENOMIC DNA]</scope>
    <source>
        <strain evidence="1 2">DSM 654</strain>
    </source>
</reference>
<accession>A0A4R3UIT0</accession>
<protein>
    <submittedName>
        <fullName evidence="1">Uncharacterized protein</fullName>
    </submittedName>
</protein>
<keyword evidence="2" id="KW-1185">Reference proteome</keyword>
<name>A0A4R3UIT0_ROSSA</name>
<dbReference type="EMBL" id="SMBU01000035">
    <property type="protein sequence ID" value="TCU89052.1"/>
    <property type="molecule type" value="Genomic_DNA"/>
</dbReference>
<evidence type="ECO:0000313" key="2">
    <source>
        <dbReference type="Proteomes" id="UP000295110"/>
    </source>
</evidence>
<gene>
    <name evidence="1" type="ORF">EV671_103527</name>
</gene>
<sequence>MNRISTTAHRNRLQAFGAAILVALVALTGASWMTLTAPAEAPEVIKLDRVVISGVHTPEPTVAQLPRVVIEGRRNTAGETIQVASACVAPAVC</sequence>
<evidence type="ECO:0000313" key="1">
    <source>
        <dbReference type="EMBL" id="TCU89052.1"/>
    </source>
</evidence>
<organism evidence="1 2">
    <name type="scientific">Roseateles saccharophilus</name>
    <name type="common">Pseudomonas saccharophila</name>
    <dbReference type="NCBI Taxonomy" id="304"/>
    <lineage>
        <taxon>Bacteria</taxon>
        <taxon>Pseudomonadati</taxon>
        <taxon>Pseudomonadota</taxon>
        <taxon>Betaproteobacteria</taxon>
        <taxon>Burkholderiales</taxon>
        <taxon>Sphaerotilaceae</taxon>
        <taxon>Roseateles</taxon>
    </lineage>
</organism>
<dbReference type="OrthoDB" id="8909280at2"/>
<proteinExistence type="predicted"/>
<comment type="caution">
    <text evidence="1">The sequence shown here is derived from an EMBL/GenBank/DDBJ whole genome shotgun (WGS) entry which is preliminary data.</text>
</comment>
<dbReference type="Proteomes" id="UP000295110">
    <property type="component" value="Unassembled WGS sequence"/>
</dbReference>
<dbReference type="RefSeq" id="WP_132575610.1">
    <property type="nucleotide sequence ID" value="NZ_CBCSGL010000036.1"/>
</dbReference>
<dbReference type="AlphaFoldDB" id="A0A4R3UIT0"/>